<reference evidence="1 2" key="1">
    <citation type="journal article" date="2014" name="Agronomy (Basel)">
        <title>A Draft Genome Sequence for Ensete ventricosum, the Drought-Tolerant Tree Against Hunger.</title>
        <authorList>
            <person name="Harrison J."/>
            <person name="Moore K.A."/>
            <person name="Paszkiewicz K."/>
            <person name="Jones T."/>
            <person name="Grant M."/>
            <person name="Ambacheew D."/>
            <person name="Muzemil S."/>
            <person name="Studholme D.J."/>
        </authorList>
    </citation>
    <scope>NUCLEOTIDE SEQUENCE [LARGE SCALE GENOMIC DNA]</scope>
</reference>
<dbReference type="Proteomes" id="UP000287651">
    <property type="component" value="Unassembled WGS sequence"/>
</dbReference>
<evidence type="ECO:0000313" key="1">
    <source>
        <dbReference type="EMBL" id="RRT61577.1"/>
    </source>
</evidence>
<name>A0A426ZC43_ENSVE</name>
<protein>
    <submittedName>
        <fullName evidence="1">Uncharacterized protein</fullName>
    </submittedName>
</protein>
<gene>
    <name evidence="1" type="ORF">B296_00038024</name>
</gene>
<proteinExistence type="predicted"/>
<evidence type="ECO:0000313" key="2">
    <source>
        <dbReference type="Proteomes" id="UP000287651"/>
    </source>
</evidence>
<dbReference type="EMBL" id="AMZH03007336">
    <property type="protein sequence ID" value="RRT61577.1"/>
    <property type="molecule type" value="Genomic_DNA"/>
</dbReference>
<comment type="caution">
    <text evidence="1">The sequence shown here is derived from an EMBL/GenBank/DDBJ whole genome shotgun (WGS) entry which is preliminary data.</text>
</comment>
<organism evidence="1 2">
    <name type="scientific">Ensete ventricosum</name>
    <name type="common">Abyssinian banana</name>
    <name type="synonym">Musa ensete</name>
    <dbReference type="NCBI Taxonomy" id="4639"/>
    <lineage>
        <taxon>Eukaryota</taxon>
        <taxon>Viridiplantae</taxon>
        <taxon>Streptophyta</taxon>
        <taxon>Embryophyta</taxon>
        <taxon>Tracheophyta</taxon>
        <taxon>Spermatophyta</taxon>
        <taxon>Magnoliopsida</taxon>
        <taxon>Liliopsida</taxon>
        <taxon>Zingiberales</taxon>
        <taxon>Musaceae</taxon>
        <taxon>Ensete</taxon>
    </lineage>
</organism>
<accession>A0A426ZC43</accession>
<dbReference type="AlphaFoldDB" id="A0A426ZC43"/>
<sequence>MGTAWYPSSNRSVCRSPATGWYHQLKLFSPCYCSKSAGNDRFRLVAAHCQAISVEGEGRRGRTWTLDVALPRRSRFVAHGEKKPRRGFMWRISFGDHGEKQRGREALKKKCELREACGLLADTSRGAQKHGQSHFGQGSLFRSIPPSTGNMYRSDRVTVYMDHPALGRGGASFTRLKTTCRLVFLQWDEALPSSSFFSWKARQGGGDASSSCTVTRRCLVLPLEDKASPHLPSLG</sequence>